<keyword evidence="1" id="KW-1185">Reference proteome</keyword>
<dbReference type="CDD" id="cd09272">
    <property type="entry name" value="RNase_HI_RT_Ty1"/>
    <property type="match status" value="1"/>
</dbReference>
<reference evidence="1" key="1">
    <citation type="journal article" date="2020" name="Nat. Genet.">
        <title>Genomic diversifications of five Gossypium allopolyploid species and their impact on cotton improvement.</title>
        <authorList>
            <person name="Chen Z.J."/>
            <person name="Sreedasyam A."/>
            <person name="Ando A."/>
            <person name="Song Q."/>
            <person name="De Santiago L.M."/>
            <person name="Hulse-Kemp A.M."/>
            <person name="Ding M."/>
            <person name="Ye W."/>
            <person name="Kirkbride R.C."/>
            <person name="Jenkins J."/>
            <person name="Plott C."/>
            <person name="Lovell J."/>
            <person name="Lin Y.M."/>
            <person name="Vaughn R."/>
            <person name="Liu B."/>
            <person name="Simpson S."/>
            <person name="Scheffler B.E."/>
            <person name="Wen L."/>
            <person name="Saski C.A."/>
            <person name="Grover C.E."/>
            <person name="Hu G."/>
            <person name="Conover J.L."/>
            <person name="Carlson J.W."/>
            <person name="Shu S."/>
            <person name="Boston L.B."/>
            <person name="Williams M."/>
            <person name="Peterson D.G."/>
            <person name="McGee K."/>
            <person name="Jones D.C."/>
            <person name="Wendel J.F."/>
            <person name="Stelly D.M."/>
            <person name="Grimwood J."/>
            <person name="Schmutz J."/>
        </authorList>
    </citation>
    <scope>NUCLEOTIDE SEQUENCE [LARGE SCALE GENOMIC DNA]</scope>
    <source>
        <strain evidence="1">cv. TM-1</strain>
    </source>
</reference>
<reference evidence="2" key="2">
    <citation type="submission" date="2025-08" db="UniProtKB">
        <authorList>
            <consortium name="RefSeq"/>
        </authorList>
    </citation>
    <scope>IDENTIFICATION</scope>
</reference>
<dbReference type="Proteomes" id="UP000818029">
    <property type="component" value="Chromosome A04"/>
</dbReference>
<gene>
    <name evidence="2" type="primary">LOC121228080</name>
</gene>
<evidence type="ECO:0000313" key="1">
    <source>
        <dbReference type="Proteomes" id="UP000818029"/>
    </source>
</evidence>
<evidence type="ECO:0000313" key="2">
    <source>
        <dbReference type="RefSeq" id="XP_040967148.1"/>
    </source>
</evidence>
<organism evidence="1 2">
    <name type="scientific">Gossypium hirsutum</name>
    <name type="common">Upland cotton</name>
    <name type="synonym">Gossypium mexicanum</name>
    <dbReference type="NCBI Taxonomy" id="3635"/>
    <lineage>
        <taxon>Eukaryota</taxon>
        <taxon>Viridiplantae</taxon>
        <taxon>Streptophyta</taxon>
        <taxon>Embryophyta</taxon>
        <taxon>Tracheophyta</taxon>
        <taxon>Spermatophyta</taxon>
        <taxon>Magnoliopsida</taxon>
        <taxon>eudicotyledons</taxon>
        <taxon>Gunneridae</taxon>
        <taxon>Pentapetalae</taxon>
        <taxon>rosids</taxon>
        <taxon>malvids</taxon>
        <taxon>Malvales</taxon>
        <taxon>Malvaceae</taxon>
        <taxon>Malvoideae</taxon>
        <taxon>Gossypium</taxon>
    </lineage>
</organism>
<sequence length="131" mass="14664">MNINEKLQLEDGEEMTDASRFRSLQPSKDHYGVAKRVLRYIVGTLEYGIWYSKTPNFKLCGFTDNDCASSLNDRKSVSANVFTLGSGVITWSSKKQATTTLSTSEAEYVATIVAACQAIWQRRVLANLQQE</sequence>
<dbReference type="PANTHER" id="PTHR11439">
    <property type="entry name" value="GAG-POL-RELATED RETROTRANSPOSON"/>
    <property type="match status" value="1"/>
</dbReference>
<name>A0ABM3BJB4_GOSHI</name>
<dbReference type="PANTHER" id="PTHR11439:SF463">
    <property type="entry name" value="REVERSE TRANSCRIPTASE TY1_COPIA-TYPE DOMAIN-CONTAINING PROTEIN"/>
    <property type="match status" value="1"/>
</dbReference>
<proteinExistence type="predicted"/>
<accession>A0ABM3BJB4</accession>
<dbReference type="GeneID" id="121228080"/>
<protein>
    <submittedName>
        <fullName evidence="2">Secreted RxLR effector protein 161-like</fullName>
    </submittedName>
</protein>
<dbReference type="RefSeq" id="XP_040967148.1">
    <property type="nucleotide sequence ID" value="XM_041111214.1"/>
</dbReference>